<reference evidence="2 3" key="1">
    <citation type="submission" date="2018-09" db="EMBL/GenBank/DDBJ databases">
        <title>Characterization of the phylogenetic diversity of five novel species belonging to the genus Bifidobacterium.</title>
        <authorList>
            <person name="Lugli G.A."/>
            <person name="Duranti S."/>
            <person name="Milani C."/>
        </authorList>
    </citation>
    <scope>NUCLEOTIDE SEQUENCE [LARGE SCALE GENOMIC DNA]</scope>
    <source>
        <strain evidence="2 3">2033B</strain>
    </source>
</reference>
<keyword evidence="1" id="KW-0812">Transmembrane</keyword>
<feature type="transmembrane region" description="Helical" evidence="1">
    <location>
        <begin position="14"/>
        <end position="34"/>
    </location>
</feature>
<name>A0A430FUC6_9BIFI</name>
<keyword evidence="1" id="KW-1133">Transmembrane helix</keyword>
<gene>
    <name evidence="2" type="ORF">D2E24_1051</name>
</gene>
<keyword evidence="1" id="KW-0472">Membrane</keyword>
<sequence>MAQVTELLNAAGEFLKGLGATLAPIATIVVAIIADRKRDEPRHKTRR</sequence>
<evidence type="ECO:0000256" key="1">
    <source>
        <dbReference type="SAM" id="Phobius"/>
    </source>
</evidence>
<dbReference type="RefSeq" id="WP_164521027.1">
    <property type="nucleotide sequence ID" value="NZ_QXGK01000008.1"/>
</dbReference>
<keyword evidence="3" id="KW-1185">Reference proteome</keyword>
<proteinExistence type="predicted"/>
<evidence type="ECO:0000313" key="2">
    <source>
        <dbReference type="EMBL" id="RSX56761.1"/>
    </source>
</evidence>
<dbReference type="AlphaFoldDB" id="A0A430FUC6"/>
<comment type="caution">
    <text evidence="2">The sequence shown here is derived from an EMBL/GenBank/DDBJ whole genome shotgun (WGS) entry which is preliminary data.</text>
</comment>
<dbReference type="Proteomes" id="UP000287470">
    <property type="component" value="Unassembled WGS sequence"/>
</dbReference>
<accession>A0A430FUC6</accession>
<organism evidence="2 3">
    <name type="scientific">Bifidobacterium samirii</name>
    <dbReference type="NCBI Taxonomy" id="2306974"/>
    <lineage>
        <taxon>Bacteria</taxon>
        <taxon>Bacillati</taxon>
        <taxon>Actinomycetota</taxon>
        <taxon>Actinomycetes</taxon>
        <taxon>Bifidobacteriales</taxon>
        <taxon>Bifidobacteriaceae</taxon>
        <taxon>Bifidobacterium</taxon>
    </lineage>
</organism>
<dbReference type="EMBL" id="QXGK01000008">
    <property type="protein sequence ID" value="RSX56761.1"/>
    <property type="molecule type" value="Genomic_DNA"/>
</dbReference>
<evidence type="ECO:0000313" key="3">
    <source>
        <dbReference type="Proteomes" id="UP000287470"/>
    </source>
</evidence>
<protein>
    <submittedName>
        <fullName evidence="2">Uncharacterized protein</fullName>
    </submittedName>
</protein>